<name>A0A2U1M742_ARTAN</name>
<reference evidence="1 2" key="1">
    <citation type="journal article" date="2018" name="Mol. Plant">
        <title>The genome of Artemisia annua provides insight into the evolution of Asteraceae family and artemisinin biosynthesis.</title>
        <authorList>
            <person name="Shen Q."/>
            <person name="Zhang L."/>
            <person name="Liao Z."/>
            <person name="Wang S."/>
            <person name="Yan T."/>
            <person name="Shi P."/>
            <person name="Liu M."/>
            <person name="Fu X."/>
            <person name="Pan Q."/>
            <person name="Wang Y."/>
            <person name="Lv Z."/>
            <person name="Lu X."/>
            <person name="Zhang F."/>
            <person name="Jiang W."/>
            <person name="Ma Y."/>
            <person name="Chen M."/>
            <person name="Hao X."/>
            <person name="Li L."/>
            <person name="Tang Y."/>
            <person name="Lv G."/>
            <person name="Zhou Y."/>
            <person name="Sun X."/>
            <person name="Brodelius P.E."/>
            <person name="Rose J.K.C."/>
            <person name="Tang K."/>
        </authorList>
    </citation>
    <scope>NUCLEOTIDE SEQUENCE [LARGE SCALE GENOMIC DNA]</scope>
    <source>
        <strain evidence="2">cv. Huhao1</strain>
        <tissue evidence="1">Leaf</tissue>
    </source>
</reference>
<accession>A0A2U1M742</accession>
<organism evidence="1 2">
    <name type="scientific">Artemisia annua</name>
    <name type="common">Sweet wormwood</name>
    <dbReference type="NCBI Taxonomy" id="35608"/>
    <lineage>
        <taxon>Eukaryota</taxon>
        <taxon>Viridiplantae</taxon>
        <taxon>Streptophyta</taxon>
        <taxon>Embryophyta</taxon>
        <taxon>Tracheophyta</taxon>
        <taxon>Spermatophyta</taxon>
        <taxon>Magnoliopsida</taxon>
        <taxon>eudicotyledons</taxon>
        <taxon>Gunneridae</taxon>
        <taxon>Pentapetalae</taxon>
        <taxon>asterids</taxon>
        <taxon>campanulids</taxon>
        <taxon>Asterales</taxon>
        <taxon>Asteraceae</taxon>
        <taxon>Asteroideae</taxon>
        <taxon>Anthemideae</taxon>
        <taxon>Artemisiinae</taxon>
        <taxon>Artemisia</taxon>
    </lineage>
</organism>
<proteinExistence type="predicted"/>
<dbReference type="EMBL" id="PKPP01006274">
    <property type="protein sequence ID" value="PWA57059.1"/>
    <property type="molecule type" value="Genomic_DNA"/>
</dbReference>
<dbReference type="AlphaFoldDB" id="A0A2U1M742"/>
<protein>
    <submittedName>
        <fullName evidence="1">Uncharacterized protein</fullName>
    </submittedName>
</protein>
<sequence>MLEEIHSELPDSWGEESFVADTYFTNAIITTHNLVTTSMPCVIRNKCIDLSSNCISNTHESATAVEVGENSTQAANIDQDAPLQPREPRAPRGAYLNKNIPTFASEWKVIHIYGLNCLEPEVPRMISKDFKGNFYGKETEWHKLDKTLVEHFVQMLSVDPKWAKHVWTKRAQRLCSGTWNAIRAKCKKE</sequence>
<evidence type="ECO:0000313" key="2">
    <source>
        <dbReference type="Proteomes" id="UP000245207"/>
    </source>
</evidence>
<comment type="caution">
    <text evidence="1">The sequence shown here is derived from an EMBL/GenBank/DDBJ whole genome shotgun (WGS) entry which is preliminary data.</text>
</comment>
<evidence type="ECO:0000313" key="1">
    <source>
        <dbReference type="EMBL" id="PWA57059.1"/>
    </source>
</evidence>
<gene>
    <name evidence="1" type="ORF">CTI12_AA411900</name>
</gene>
<keyword evidence="2" id="KW-1185">Reference proteome</keyword>
<dbReference type="Proteomes" id="UP000245207">
    <property type="component" value="Unassembled WGS sequence"/>
</dbReference>